<proteinExistence type="predicted"/>
<dbReference type="GO" id="GO:0009055">
    <property type="term" value="F:electron transfer activity"/>
    <property type="evidence" value="ECO:0007669"/>
    <property type="project" value="InterPro"/>
</dbReference>
<keyword evidence="2" id="KW-0479">Metal-binding</keyword>
<evidence type="ECO:0000256" key="2">
    <source>
        <dbReference type="ARBA" id="ARBA00022723"/>
    </source>
</evidence>
<dbReference type="InterPro" id="IPR009056">
    <property type="entry name" value="Cyt_c-like_dom"/>
</dbReference>
<evidence type="ECO:0000259" key="5">
    <source>
        <dbReference type="PROSITE" id="PS51007"/>
    </source>
</evidence>
<dbReference type="PIRSF" id="PIRSF019225">
    <property type="entry name" value="Ubol_Cyt_c_Rdtase_Cyt_c_su_prd"/>
    <property type="match status" value="1"/>
</dbReference>
<dbReference type="InterPro" id="IPR036909">
    <property type="entry name" value="Cyt_c-like_dom_sf"/>
</dbReference>
<name>A0A1W1CVQ1_9ZZZZ</name>
<reference evidence="6" key="1">
    <citation type="submission" date="2016-10" db="EMBL/GenBank/DDBJ databases">
        <authorList>
            <person name="de Groot N.N."/>
        </authorList>
    </citation>
    <scope>NUCLEOTIDE SEQUENCE</scope>
</reference>
<dbReference type="EMBL" id="FPHH01000128">
    <property type="protein sequence ID" value="SFV69896.1"/>
    <property type="molecule type" value="Genomic_DNA"/>
</dbReference>
<dbReference type="SUPFAM" id="SSF46626">
    <property type="entry name" value="Cytochrome c"/>
    <property type="match status" value="2"/>
</dbReference>
<dbReference type="Gene3D" id="1.10.760.10">
    <property type="entry name" value="Cytochrome c-like domain"/>
    <property type="match status" value="2"/>
</dbReference>
<keyword evidence="4" id="KW-1133">Transmembrane helix</keyword>
<accession>A0A1W1CVQ1</accession>
<organism evidence="6">
    <name type="scientific">hydrothermal vent metagenome</name>
    <dbReference type="NCBI Taxonomy" id="652676"/>
    <lineage>
        <taxon>unclassified sequences</taxon>
        <taxon>metagenomes</taxon>
        <taxon>ecological metagenomes</taxon>
    </lineage>
</organism>
<keyword evidence="3" id="KW-0408">Iron</keyword>
<sequence length="322" mass="35879">MKELFILAVVTVFTLLTYYLVEPFAHSQMHKHIEGEGFAYKDLPALTKKGDAARGKDLVMGAGACTGCHGIKVAGMPAPMDPVTAAQSYGVNPPDLSNAGAVFDPKFLAALIKNPAHALMLDHKYNEKSGKTFPMTQFYGAGGDMDQEVADMVAYLQSIAVSKEKLTPAMAFETACGRCHAIHYEYNLDGKLHPAWTQIGEKPAFKHKQDELAFETKVLDYQDSLTKYLGTLPPDLSMYIRSRGEHYIKTFVEDPQAYLKGTAMPRVGVTAEAADKVIEHLENVGDSKRHKREEVGMRVMIFMFIFAIFAILWKKEVWRDLH</sequence>
<feature type="transmembrane region" description="Helical" evidence="4">
    <location>
        <begin position="295"/>
        <end position="313"/>
    </location>
</feature>
<evidence type="ECO:0000256" key="4">
    <source>
        <dbReference type="SAM" id="Phobius"/>
    </source>
</evidence>
<dbReference type="AlphaFoldDB" id="A0A1W1CVQ1"/>
<feature type="transmembrane region" description="Helical" evidence="4">
    <location>
        <begin position="6"/>
        <end position="21"/>
    </location>
</feature>
<evidence type="ECO:0000256" key="3">
    <source>
        <dbReference type="ARBA" id="ARBA00023004"/>
    </source>
</evidence>
<dbReference type="InterPro" id="IPR021195">
    <property type="entry name" value="Ubol_Cyt_c_Rdtase_Cyt_c_su_prd"/>
</dbReference>
<dbReference type="GO" id="GO:0046872">
    <property type="term" value="F:metal ion binding"/>
    <property type="evidence" value="ECO:0007669"/>
    <property type="project" value="UniProtKB-KW"/>
</dbReference>
<evidence type="ECO:0000313" key="6">
    <source>
        <dbReference type="EMBL" id="SFV69896.1"/>
    </source>
</evidence>
<keyword evidence="4" id="KW-0472">Membrane</keyword>
<protein>
    <submittedName>
        <fullName evidence="6">Ubiquinol cytochrome C oxidoreductase, cytochrome C1 subunit</fullName>
    </submittedName>
</protein>
<evidence type="ECO:0000256" key="1">
    <source>
        <dbReference type="ARBA" id="ARBA00022617"/>
    </source>
</evidence>
<keyword evidence="1" id="KW-0349">Heme</keyword>
<dbReference type="GO" id="GO:0020037">
    <property type="term" value="F:heme binding"/>
    <property type="evidence" value="ECO:0007669"/>
    <property type="project" value="InterPro"/>
</dbReference>
<gene>
    <name evidence="6" type="ORF">MNB_SM-5-923</name>
</gene>
<dbReference type="Pfam" id="PF00034">
    <property type="entry name" value="Cytochrom_C"/>
    <property type="match status" value="1"/>
</dbReference>
<dbReference type="PROSITE" id="PS51007">
    <property type="entry name" value="CYTC"/>
    <property type="match status" value="1"/>
</dbReference>
<keyword evidence="4" id="KW-0812">Transmembrane</keyword>
<feature type="domain" description="Cytochrome c" evidence="5">
    <location>
        <begin position="50"/>
        <end position="160"/>
    </location>
</feature>